<feature type="compositionally biased region" description="Low complexity" evidence="1">
    <location>
        <begin position="95"/>
        <end position="118"/>
    </location>
</feature>
<feature type="region of interest" description="Disordered" evidence="1">
    <location>
        <begin position="1"/>
        <end position="58"/>
    </location>
</feature>
<dbReference type="AlphaFoldDB" id="A0A7J6LTB3"/>
<dbReference type="Proteomes" id="UP000572268">
    <property type="component" value="Unassembled WGS sequence"/>
</dbReference>
<organism evidence="2 3">
    <name type="scientific">Perkinsus olseni</name>
    <name type="common">Perkinsus atlanticus</name>
    <dbReference type="NCBI Taxonomy" id="32597"/>
    <lineage>
        <taxon>Eukaryota</taxon>
        <taxon>Sar</taxon>
        <taxon>Alveolata</taxon>
        <taxon>Perkinsozoa</taxon>
        <taxon>Perkinsea</taxon>
        <taxon>Perkinsida</taxon>
        <taxon>Perkinsidae</taxon>
        <taxon>Perkinsus</taxon>
    </lineage>
</organism>
<accession>A0A7J6LTB3</accession>
<feature type="compositionally biased region" description="Basic and acidic residues" evidence="1">
    <location>
        <begin position="34"/>
        <end position="55"/>
    </location>
</feature>
<proteinExistence type="predicted"/>
<feature type="region of interest" description="Disordered" evidence="1">
    <location>
        <begin position="80"/>
        <end position="131"/>
    </location>
</feature>
<comment type="caution">
    <text evidence="2">The sequence shown here is derived from an EMBL/GenBank/DDBJ whole genome shotgun (WGS) entry which is preliminary data.</text>
</comment>
<evidence type="ECO:0000313" key="3">
    <source>
        <dbReference type="Proteomes" id="UP000572268"/>
    </source>
</evidence>
<feature type="compositionally biased region" description="Basic and acidic residues" evidence="1">
    <location>
        <begin position="119"/>
        <end position="131"/>
    </location>
</feature>
<name>A0A7J6LTB3_PEROL</name>
<evidence type="ECO:0000256" key="1">
    <source>
        <dbReference type="SAM" id="MobiDB-lite"/>
    </source>
</evidence>
<dbReference type="EMBL" id="JABANN010000332">
    <property type="protein sequence ID" value="KAF4662061.1"/>
    <property type="molecule type" value="Genomic_DNA"/>
</dbReference>
<evidence type="ECO:0000313" key="2">
    <source>
        <dbReference type="EMBL" id="KAF4662061.1"/>
    </source>
</evidence>
<feature type="non-terminal residue" evidence="2">
    <location>
        <position position="187"/>
    </location>
</feature>
<sequence length="187" mass="20233">MRADNLRRHINAVHSGKPFKARPPPGVRSVLDMFPKRARDDGEDGPDPKRDEPPKNLRRNIPHLCYHVALLKALFSTDGGSGEKSKHVVDPLPSAPASSSSSSSSSSASNLAKASAADSQRRDVVAREDSTHHLGNFKSAMYPVASLKNQETIIRKIDCMSSALNEVLEGEARKRAKSDLVTAVKSA</sequence>
<gene>
    <name evidence="2" type="ORF">FOL46_005492</name>
</gene>
<reference evidence="2 3" key="1">
    <citation type="submission" date="2020-04" db="EMBL/GenBank/DDBJ databases">
        <title>Perkinsus olseni comparative genomics.</title>
        <authorList>
            <person name="Bogema D.R."/>
        </authorList>
    </citation>
    <scope>NUCLEOTIDE SEQUENCE [LARGE SCALE GENOMIC DNA]</scope>
    <source>
        <strain evidence="2">ATCC PRA-31</strain>
    </source>
</reference>
<protein>
    <submittedName>
        <fullName evidence="2">Uncharacterized protein</fullName>
    </submittedName>
</protein>